<dbReference type="RefSeq" id="WP_189120333.1">
    <property type="nucleotide sequence ID" value="NZ_BMRK01000021.1"/>
</dbReference>
<keyword evidence="4" id="KW-1185">Reference proteome</keyword>
<protein>
    <recommendedName>
        <fullName evidence="2">Alpha/beta hydrolase fold-3 domain-containing protein</fullName>
    </recommendedName>
</protein>
<sequence>MDEGVETARAVVESFADMQAPAAPMAQTSDHAYGPAAEHQLRIHRPSLEPGLPVVVYLHGGGFVGGSLTVADEVVRDLARRTGAIVVSATYRRTPEHRFPSAHDDALAALRWVHEHIGEHGGDPTRIALVGDSAGGNLAAATALAATTSVPLTGLVLVYPLVSPTADTPSRQEFARGYVIGLDDLAWFGEQYATAADIGDQRLALDTVEPAELEKLPATLIVTNEMDTLRDEAERFADRLVAAGVDTTTVRSDGLAHGVFWMSLAVARSAEQREAVAGFLAKQLGVTRVD</sequence>
<feature type="domain" description="Alpha/beta hydrolase fold-3" evidence="2">
    <location>
        <begin position="55"/>
        <end position="259"/>
    </location>
</feature>
<dbReference type="Gene3D" id="3.40.50.1820">
    <property type="entry name" value="alpha/beta hydrolase"/>
    <property type="match status" value="1"/>
</dbReference>
<organism evidence="3 4">
    <name type="scientific">Nocardioides luteus</name>
    <dbReference type="NCBI Taxonomy" id="1844"/>
    <lineage>
        <taxon>Bacteria</taxon>
        <taxon>Bacillati</taxon>
        <taxon>Actinomycetota</taxon>
        <taxon>Actinomycetes</taxon>
        <taxon>Propionibacteriales</taxon>
        <taxon>Nocardioidaceae</taxon>
        <taxon>Nocardioides</taxon>
    </lineage>
</organism>
<dbReference type="InterPro" id="IPR013094">
    <property type="entry name" value="AB_hydrolase_3"/>
</dbReference>
<evidence type="ECO:0000259" key="2">
    <source>
        <dbReference type="Pfam" id="PF07859"/>
    </source>
</evidence>
<dbReference type="SUPFAM" id="SSF53474">
    <property type="entry name" value="alpha/beta-Hydrolases"/>
    <property type="match status" value="1"/>
</dbReference>
<comment type="caution">
    <text evidence="3">The sequence shown here is derived from an EMBL/GenBank/DDBJ whole genome shotgun (WGS) entry which is preliminary data.</text>
</comment>
<accession>A0ABQ5T146</accession>
<dbReference type="PANTHER" id="PTHR48081">
    <property type="entry name" value="AB HYDROLASE SUPERFAMILY PROTEIN C4A8.06C"/>
    <property type="match status" value="1"/>
</dbReference>
<name>A0ABQ5T146_9ACTN</name>
<keyword evidence="1" id="KW-0378">Hydrolase</keyword>
<evidence type="ECO:0000313" key="3">
    <source>
        <dbReference type="EMBL" id="GLJ69209.1"/>
    </source>
</evidence>
<reference evidence="3" key="2">
    <citation type="submission" date="2023-01" db="EMBL/GenBank/DDBJ databases">
        <authorList>
            <person name="Sun Q."/>
            <person name="Evtushenko L."/>
        </authorList>
    </citation>
    <scope>NUCLEOTIDE SEQUENCE</scope>
    <source>
        <strain evidence="3">VKM Ac-1246</strain>
    </source>
</reference>
<dbReference type="InterPro" id="IPR050300">
    <property type="entry name" value="GDXG_lipolytic_enzyme"/>
</dbReference>
<dbReference type="PANTHER" id="PTHR48081:SF8">
    <property type="entry name" value="ALPHA_BETA HYDROLASE FOLD-3 DOMAIN-CONTAINING PROTEIN-RELATED"/>
    <property type="match status" value="1"/>
</dbReference>
<dbReference type="Proteomes" id="UP001142292">
    <property type="component" value="Unassembled WGS sequence"/>
</dbReference>
<dbReference type="InterPro" id="IPR029058">
    <property type="entry name" value="AB_hydrolase_fold"/>
</dbReference>
<dbReference type="EMBL" id="BSEL01000006">
    <property type="protein sequence ID" value="GLJ69209.1"/>
    <property type="molecule type" value="Genomic_DNA"/>
</dbReference>
<evidence type="ECO:0000256" key="1">
    <source>
        <dbReference type="ARBA" id="ARBA00022801"/>
    </source>
</evidence>
<evidence type="ECO:0000313" key="4">
    <source>
        <dbReference type="Proteomes" id="UP001142292"/>
    </source>
</evidence>
<dbReference type="Pfam" id="PF07859">
    <property type="entry name" value="Abhydrolase_3"/>
    <property type="match status" value="1"/>
</dbReference>
<proteinExistence type="predicted"/>
<gene>
    <name evidence="3" type="ORF">GCM10017579_32450</name>
</gene>
<reference evidence="3" key="1">
    <citation type="journal article" date="2014" name="Int. J. Syst. Evol. Microbiol.">
        <title>Complete genome of a new Firmicutes species belonging to the dominant human colonic microbiota ('Ruminococcus bicirculans') reveals two chromosomes and a selective capacity to utilize plant glucans.</title>
        <authorList>
            <consortium name="NISC Comparative Sequencing Program"/>
            <person name="Wegmann U."/>
            <person name="Louis P."/>
            <person name="Goesmann A."/>
            <person name="Henrissat B."/>
            <person name="Duncan S.H."/>
            <person name="Flint H.J."/>
        </authorList>
    </citation>
    <scope>NUCLEOTIDE SEQUENCE</scope>
    <source>
        <strain evidence="3">VKM Ac-1246</strain>
    </source>
</reference>